<proteinExistence type="predicted"/>
<protein>
    <recommendedName>
        <fullName evidence="4">DUF4386 family protein</fullName>
    </recommendedName>
</protein>
<reference evidence="2 3" key="1">
    <citation type="journal article" date="2015" name="Antonie Van Leeuwenhoek">
        <title>Prauserella endophytica sp. nov., an endophytic actinobacterium isolated from Tamarix taklamakanensis.</title>
        <authorList>
            <person name="Liu J.M."/>
            <person name="Habden X."/>
            <person name="Guo L."/>
            <person name="Tuo L."/>
            <person name="Jiang Z.K."/>
            <person name="Liu S.W."/>
            <person name="Liu X.F."/>
            <person name="Chen L."/>
            <person name="Li R.F."/>
            <person name="Zhang Y.Q."/>
            <person name="Sun C.H."/>
        </authorList>
    </citation>
    <scope>NUCLEOTIDE SEQUENCE [LARGE SCALE GENOMIC DNA]</scope>
    <source>
        <strain evidence="2 3">CGMCC 4.7182</strain>
    </source>
</reference>
<evidence type="ECO:0008006" key="4">
    <source>
        <dbReference type="Google" id="ProtNLM"/>
    </source>
</evidence>
<feature type="transmembrane region" description="Helical" evidence="1">
    <location>
        <begin position="21"/>
        <end position="42"/>
    </location>
</feature>
<sequence>MTWFGGIEAVEQITQADRTFSTINTTMALAVAGLLFAVYPALRPYSDETTLEGATAMASSAWTAAHVAAMIGFVLLPPAMLGLRAAVSGTAGRGPASAAVVTAYLGAGLTLPYYGGETFGINALSVEALERRDASVLTGAENIRLDLVPATFFGAGMLLLAATGVLTAIAVRRSGRFAAWAGVPFAVAMVLFLPQFFGPSAGRIGHGLLMAAGFGVLAWALRPRSATA</sequence>
<dbReference type="Proteomes" id="UP000309992">
    <property type="component" value="Unassembled WGS sequence"/>
</dbReference>
<name>A0ABY2RV56_9PSEU</name>
<keyword evidence="3" id="KW-1185">Reference proteome</keyword>
<evidence type="ECO:0000313" key="2">
    <source>
        <dbReference type="EMBL" id="TKG60502.1"/>
    </source>
</evidence>
<gene>
    <name evidence="2" type="ORF">FCN18_35135</name>
</gene>
<feature type="transmembrane region" description="Helical" evidence="1">
    <location>
        <begin position="62"/>
        <end position="83"/>
    </location>
</feature>
<comment type="caution">
    <text evidence="2">The sequence shown here is derived from an EMBL/GenBank/DDBJ whole genome shotgun (WGS) entry which is preliminary data.</text>
</comment>
<dbReference type="RefSeq" id="WP_137097233.1">
    <property type="nucleotide sequence ID" value="NZ_SWMS01000036.1"/>
</dbReference>
<feature type="transmembrane region" description="Helical" evidence="1">
    <location>
        <begin position="177"/>
        <end position="197"/>
    </location>
</feature>
<feature type="transmembrane region" description="Helical" evidence="1">
    <location>
        <begin position="95"/>
        <end position="115"/>
    </location>
</feature>
<keyword evidence="1" id="KW-0472">Membrane</keyword>
<keyword evidence="1" id="KW-0812">Transmembrane</keyword>
<evidence type="ECO:0000313" key="3">
    <source>
        <dbReference type="Proteomes" id="UP000309992"/>
    </source>
</evidence>
<evidence type="ECO:0000256" key="1">
    <source>
        <dbReference type="SAM" id="Phobius"/>
    </source>
</evidence>
<feature type="transmembrane region" description="Helical" evidence="1">
    <location>
        <begin position="203"/>
        <end position="221"/>
    </location>
</feature>
<keyword evidence="1" id="KW-1133">Transmembrane helix</keyword>
<organism evidence="2 3">
    <name type="scientific">Prauserella endophytica</name>
    <dbReference type="NCBI Taxonomy" id="1592324"/>
    <lineage>
        <taxon>Bacteria</taxon>
        <taxon>Bacillati</taxon>
        <taxon>Actinomycetota</taxon>
        <taxon>Actinomycetes</taxon>
        <taxon>Pseudonocardiales</taxon>
        <taxon>Pseudonocardiaceae</taxon>
        <taxon>Prauserella</taxon>
        <taxon>Prauserella coralliicola group</taxon>
    </lineage>
</organism>
<dbReference type="EMBL" id="SWMS01000036">
    <property type="protein sequence ID" value="TKG60502.1"/>
    <property type="molecule type" value="Genomic_DNA"/>
</dbReference>
<feature type="transmembrane region" description="Helical" evidence="1">
    <location>
        <begin position="147"/>
        <end position="170"/>
    </location>
</feature>
<accession>A0ABY2RV56</accession>